<reference evidence="2 3" key="1">
    <citation type="journal article" date="2012" name="Genome Biol.">
        <title>The genome of the polar eukaryotic microalga coccomyxa subellipsoidea reveals traits of cold adaptation.</title>
        <authorList>
            <person name="Blanc G."/>
            <person name="Agarkova I."/>
            <person name="Grimwood J."/>
            <person name="Kuo A."/>
            <person name="Brueggeman A."/>
            <person name="Dunigan D."/>
            <person name="Gurnon J."/>
            <person name="Ladunga I."/>
            <person name="Lindquist E."/>
            <person name="Lucas S."/>
            <person name="Pangilinan J."/>
            <person name="Proschold T."/>
            <person name="Salamov A."/>
            <person name="Schmutz J."/>
            <person name="Weeks D."/>
            <person name="Yamada T."/>
            <person name="Claverie J.M."/>
            <person name="Grigoriev I."/>
            <person name="Van Etten J."/>
            <person name="Lomsadze A."/>
            <person name="Borodovsky M."/>
        </authorList>
    </citation>
    <scope>NUCLEOTIDE SEQUENCE [LARGE SCALE GENOMIC DNA]</scope>
    <source>
        <strain evidence="2 3">C-169</strain>
    </source>
</reference>
<evidence type="ECO:0000256" key="1">
    <source>
        <dbReference type="SAM" id="MobiDB-lite"/>
    </source>
</evidence>
<accession>I0YLW5</accession>
<name>I0YLW5_COCSC</name>
<dbReference type="GeneID" id="17037324"/>
<keyword evidence="3" id="KW-1185">Reference proteome</keyword>
<comment type="caution">
    <text evidence="2">The sequence shown here is derived from an EMBL/GenBank/DDBJ whole genome shotgun (WGS) entry which is preliminary data.</text>
</comment>
<organism evidence="2 3">
    <name type="scientific">Coccomyxa subellipsoidea (strain C-169)</name>
    <name type="common">Green microalga</name>
    <dbReference type="NCBI Taxonomy" id="574566"/>
    <lineage>
        <taxon>Eukaryota</taxon>
        <taxon>Viridiplantae</taxon>
        <taxon>Chlorophyta</taxon>
        <taxon>core chlorophytes</taxon>
        <taxon>Trebouxiophyceae</taxon>
        <taxon>Trebouxiophyceae incertae sedis</taxon>
        <taxon>Coccomyxaceae</taxon>
        <taxon>Coccomyxa</taxon>
        <taxon>Coccomyxa subellipsoidea</taxon>
    </lineage>
</organism>
<evidence type="ECO:0000313" key="2">
    <source>
        <dbReference type="EMBL" id="EIE19384.1"/>
    </source>
</evidence>
<dbReference type="OrthoDB" id="514522at2759"/>
<feature type="compositionally biased region" description="Polar residues" evidence="1">
    <location>
        <begin position="31"/>
        <end position="42"/>
    </location>
</feature>
<proteinExistence type="predicted"/>
<dbReference type="RefSeq" id="XP_005643928.1">
    <property type="nucleotide sequence ID" value="XM_005643871.1"/>
</dbReference>
<gene>
    <name evidence="2" type="ORF">COCSUDRAFT_44720</name>
</gene>
<evidence type="ECO:0000313" key="3">
    <source>
        <dbReference type="Proteomes" id="UP000007264"/>
    </source>
</evidence>
<dbReference type="AlphaFoldDB" id="I0YLW5"/>
<dbReference type="STRING" id="574566.I0YLW5"/>
<protein>
    <submittedName>
        <fullName evidence="2">Uncharacterized protein</fullName>
    </submittedName>
</protein>
<dbReference type="EMBL" id="AGSI01000019">
    <property type="protein sequence ID" value="EIE19384.1"/>
    <property type="molecule type" value="Genomic_DNA"/>
</dbReference>
<dbReference type="Proteomes" id="UP000007264">
    <property type="component" value="Unassembled WGS sequence"/>
</dbReference>
<sequence length="334" mass="37751">MAGRSQNQCRLTSQLAWTDHRATGVALSSAPDRSQGASTSAAEVSDTGDKAEGVLQLGASGARIPLYGRDVETILQAVNLDRRRLDGYLEEVADAEDDMLEITYDQLPKGYMNREFDWSGQTNYAGMHRKASRPHEQIISNMHWCLLVEKVQEQRMRWHSCRISGSTDKIEMTLDGELVSVLPLWVAVFQEDDGGLARLHESTIPLSPDLVNELESKLQPFCAVAGLRFDGCDQRSGPWRNYYVGVIGDVDSDEDDVLWPNQAIHGNRTIYNVRNGWDIARFLADAVKEDVEGHLGNLKRLQEERQYKTGWAYHMLRSRWGEPALRNFDIRVDT</sequence>
<feature type="region of interest" description="Disordered" evidence="1">
    <location>
        <begin position="26"/>
        <end position="48"/>
    </location>
</feature>
<dbReference type="KEGG" id="csl:COCSUDRAFT_44720"/>